<dbReference type="GO" id="GO:0001881">
    <property type="term" value="P:receptor recycling"/>
    <property type="evidence" value="ECO:0007669"/>
    <property type="project" value="TreeGrafter"/>
</dbReference>
<dbReference type="GO" id="GO:0005769">
    <property type="term" value="C:early endosome"/>
    <property type="evidence" value="ECO:0007669"/>
    <property type="project" value="TreeGrafter"/>
</dbReference>
<evidence type="ECO:0000256" key="1">
    <source>
        <dbReference type="ARBA" id="ARBA00022553"/>
    </source>
</evidence>
<protein>
    <recommendedName>
        <fullName evidence="2">PH domain-containing protein</fullName>
    </recommendedName>
</protein>
<dbReference type="PANTHER" id="PTHR22902:SF27">
    <property type="entry name" value="PLECKSTRIN HOMOLOGY DOMAIN-CONTAINING FAMILY A MEMBER 3"/>
    <property type="match status" value="1"/>
</dbReference>
<dbReference type="GO" id="GO:0042147">
    <property type="term" value="P:retrograde transport, endosome to Golgi"/>
    <property type="evidence" value="ECO:0007669"/>
    <property type="project" value="TreeGrafter"/>
</dbReference>
<dbReference type="SMART" id="SM00233">
    <property type="entry name" value="PH"/>
    <property type="match status" value="1"/>
</dbReference>
<dbReference type="InterPro" id="IPR045188">
    <property type="entry name" value="Boi1/Boi2-like"/>
</dbReference>
<sequence length="340" mass="38807">MNLQEVITGAIPYSQCINDAQVILKVVQKVFPERSLEYFADDSLGNGTWRLLTQCWDHDPILRPTAQVVLVSISMLLLPLVEESGATVAGPLHSDVSNPNRKFSSRLSINCDKPEREREGSVDIATRDKYVGPLRRTQQQSINMNPIGGTGDCQSIFGFVLGKSRELMSRYSLNKTVVVRPEEQSHRLLSRLHMGGGSQRKSKVLPLPETMSTENKTSTDARVLDHIGEPDYSGWMRKKGGRYNSWKLRYFVLKGPHLYYLENRNTKIEGYVNITGYKVVANKNANPGWYGFRIVHNTARPHFFSSEEQVVVREWMKALMKATILRNYNGMYKFDWEMVD</sequence>
<comment type="caution">
    <text evidence="3">The sequence shown here is derived from an EMBL/GenBank/DDBJ whole genome shotgun (WGS) entry which is preliminary data.</text>
</comment>
<accession>A0A8H3GKP7</accession>
<dbReference type="Pfam" id="PF00169">
    <property type="entry name" value="PH"/>
    <property type="match status" value="1"/>
</dbReference>
<dbReference type="Gene3D" id="1.10.510.10">
    <property type="entry name" value="Transferase(Phosphotransferase) domain 1"/>
    <property type="match status" value="1"/>
</dbReference>
<proteinExistence type="predicted"/>
<dbReference type="EMBL" id="CAJMWT010002814">
    <property type="protein sequence ID" value="CAE6455305.1"/>
    <property type="molecule type" value="Genomic_DNA"/>
</dbReference>
<gene>
    <name evidence="3" type="ORF">RDB_LOCUS90773</name>
</gene>
<dbReference type="PROSITE" id="PS50003">
    <property type="entry name" value="PH_DOMAIN"/>
    <property type="match status" value="1"/>
</dbReference>
<dbReference type="Gene3D" id="2.30.29.30">
    <property type="entry name" value="Pleckstrin-homology domain (PH domain)/Phosphotyrosine-binding domain (PTB)"/>
    <property type="match status" value="1"/>
</dbReference>
<dbReference type="InterPro" id="IPR011009">
    <property type="entry name" value="Kinase-like_dom_sf"/>
</dbReference>
<dbReference type="CDD" id="cd13316">
    <property type="entry name" value="PH_Boi"/>
    <property type="match status" value="1"/>
</dbReference>
<dbReference type="InterPro" id="IPR001849">
    <property type="entry name" value="PH_domain"/>
</dbReference>
<dbReference type="AlphaFoldDB" id="A0A8H3GKP7"/>
<evidence type="ECO:0000313" key="3">
    <source>
        <dbReference type="EMBL" id="CAE6455305.1"/>
    </source>
</evidence>
<evidence type="ECO:0000313" key="4">
    <source>
        <dbReference type="Proteomes" id="UP000663843"/>
    </source>
</evidence>
<dbReference type="GO" id="GO:0055037">
    <property type="term" value="C:recycling endosome"/>
    <property type="evidence" value="ECO:0007669"/>
    <property type="project" value="TreeGrafter"/>
</dbReference>
<feature type="domain" description="PH" evidence="2">
    <location>
        <begin position="229"/>
        <end position="324"/>
    </location>
</feature>
<name>A0A8H3GKP7_9AGAM</name>
<reference evidence="3" key="1">
    <citation type="submission" date="2021-01" db="EMBL/GenBank/DDBJ databases">
        <authorList>
            <person name="Kaushik A."/>
        </authorList>
    </citation>
    <scope>NUCLEOTIDE SEQUENCE</scope>
    <source>
        <strain evidence="3">AG2-2IIIB</strain>
    </source>
</reference>
<dbReference type="SUPFAM" id="SSF50729">
    <property type="entry name" value="PH domain-like"/>
    <property type="match status" value="1"/>
</dbReference>
<evidence type="ECO:0000259" key="2">
    <source>
        <dbReference type="PROSITE" id="PS50003"/>
    </source>
</evidence>
<dbReference type="GO" id="GO:0005829">
    <property type="term" value="C:cytosol"/>
    <property type="evidence" value="ECO:0007669"/>
    <property type="project" value="GOC"/>
</dbReference>
<dbReference type="Proteomes" id="UP000663843">
    <property type="component" value="Unassembled WGS sequence"/>
</dbReference>
<dbReference type="GO" id="GO:0007032">
    <property type="term" value="P:endosome organization"/>
    <property type="evidence" value="ECO:0007669"/>
    <property type="project" value="TreeGrafter"/>
</dbReference>
<keyword evidence="1" id="KW-0597">Phosphoprotein</keyword>
<dbReference type="GO" id="GO:0005802">
    <property type="term" value="C:trans-Golgi network"/>
    <property type="evidence" value="ECO:0007669"/>
    <property type="project" value="TreeGrafter"/>
</dbReference>
<dbReference type="PANTHER" id="PTHR22902">
    <property type="entry name" value="SESQUIPEDALIAN"/>
    <property type="match status" value="1"/>
</dbReference>
<organism evidence="3 4">
    <name type="scientific">Rhizoctonia solani</name>
    <dbReference type="NCBI Taxonomy" id="456999"/>
    <lineage>
        <taxon>Eukaryota</taxon>
        <taxon>Fungi</taxon>
        <taxon>Dikarya</taxon>
        <taxon>Basidiomycota</taxon>
        <taxon>Agaricomycotina</taxon>
        <taxon>Agaricomycetes</taxon>
        <taxon>Cantharellales</taxon>
        <taxon>Ceratobasidiaceae</taxon>
        <taxon>Rhizoctonia</taxon>
    </lineage>
</organism>
<dbReference type="InterPro" id="IPR011993">
    <property type="entry name" value="PH-like_dom_sf"/>
</dbReference>
<dbReference type="SUPFAM" id="SSF56112">
    <property type="entry name" value="Protein kinase-like (PK-like)"/>
    <property type="match status" value="1"/>
</dbReference>